<proteinExistence type="predicted"/>
<gene>
    <name evidence="2" type="ORF">DFH07DRAFT_779237</name>
</gene>
<name>A0AAD7IAV8_9AGAR</name>
<keyword evidence="3" id="KW-1185">Reference proteome</keyword>
<organism evidence="2 3">
    <name type="scientific">Mycena maculata</name>
    <dbReference type="NCBI Taxonomy" id="230809"/>
    <lineage>
        <taxon>Eukaryota</taxon>
        <taxon>Fungi</taxon>
        <taxon>Dikarya</taxon>
        <taxon>Basidiomycota</taxon>
        <taxon>Agaricomycotina</taxon>
        <taxon>Agaricomycetes</taxon>
        <taxon>Agaricomycetidae</taxon>
        <taxon>Agaricales</taxon>
        <taxon>Marasmiineae</taxon>
        <taxon>Mycenaceae</taxon>
        <taxon>Mycena</taxon>
    </lineage>
</organism>
<evidence type="ECO:0000256" key="1">
    <source>
        <dbReference type="SAM" id="MobiDB-lite"/>
    </source>
</evidence>
<comment type="caution">
    <text evidence="2">The sequence shown here is derived from an EMBL/GenBank/DDBJ whole genome shotgun (WGS) entry which is preliminary data.</text>
</comment>
<dbReference type="AlphaFoldDB" id="A0AAD7IAV8"/>
<evidence type="ECO:0000313" key="3">
    <source>
        <dbReference type="Proteomes" id="UP001215280"/>
    </source>
</evidence>
<feature type="compositionally biased region" description="Basic and acidic residues" evidence="1">
    <location>
        <begin position="273"/>
        <end position="286"/>
    </location>
</feature>
<protein>
    <submittedName>
        <fullName evidence="2">Uncharacterized protein</fullName>
    </submittedName>
</protein>
<evidence type="ECO:0000313" key="2">
    <source>
        <dbReference type="EMBL" id="KAJ7737795.1"/>
    </source>
</evidence>
<feature type="region of interest" description="Disordered" evidence="1">
    <location>
        <begin position="247"/>
        <end position="300"/>
    </location>
</feature>
<dbReference type="EMBL" id="JARJLG010000141">
    <property type="protein sequence ID" value="KAJ7737795.1"/>
    <property type="molecule type" value="Genomic_DNA"/>
</dbReference>
<sequence length="482" mass="50031">MSHTTNTVTDIAVPNAAPTSALLRTDSANSLATTVPVSQPGSVADLDTLNVDLGAFFDNTPSAPAALVISSAGPSGSDAPTPTVSVPPTSDRPGPSLPPAAGPVKAFLDRVGLTDIPPKDKRFDGKVEVRQTQRDVHSLAQQTGRIDADLQKHRAETTQVLECAQSYLFGVNFTADATIDLSAQIKSLQQPTKSLQATIAANARDISTANDRFEQLELIVTNTAAQVGSIDGALKTLIARFNAQAVPVPPHSCSCARPRPRPRPHRPRRRAHRDYVEGDRHTHDADGDPSPAARREAQSLSRWLRGRAQHSAPAPAVVAPAAATAAAVVTVPPIIAPAPIVGAPLPPAPANAVPAIVTAAPASTPALAPAAPVPVTVAAPVAVVAVGGANPPPPLPAFDPTKEARLGPVTWGRNITGESSIVIKAVLPAARSIMRSYRARRGPDSNTIIACFESAEIATWFIAAFNAARVAPYETVFASPNA</sequence>
<accession>A0AAD7IAV8</accession>
<reference evidence="2" key="1">
    <citation type="submission" date="2023-03" db="EMBL/GenBank/DDBJ databases">
        <title>Massive genome expansion in bonnet fungi (Mycena s.s.) driven by repeated elements and novel gene families across ecological guilds.</title>
        <authorList>
            <consortium name="Lawrence Berkeley National Laboratory"/>
            <person name="Harder C.B."/>
            <person name="Miyauchi S."/>
            <person name="Viragh M."/>
            <person name="Kuo A."/>
            <person name="Thoen E."/>
            <person name="Andreopoulos B."/>
            <person name="Lu D."/>
            <person name="Skrede I."/>
            <person name="Drula E."/>
            <person name="Henrissat B."/>
            <person name="Morin E."/>
            <person name="Kohler A."/>
            <person name="Barry K."/>
            <person name="LaButti K."/>
            <person name="Morin E."/>
            <person name="Salamov A."/>
            <person name="Lipzen A."/>
            <person name="Mereny Z."/>
            <person name="Hegedus B."/>
            <person name="Baldrian P."/>
            <person name="Stursova M."/>
            <person name="Weitz H."/>
            <person name="Taylor A."/>
            <person name="Grigoriev I.V."/>
            <person name="Nagy L.G."/>
            <person name="Martin F."/>
            <person name="Kauserud H."/>
        </authorList>
    </citation>
    <scope>NUCLEOTIDE SEQUENCE</scope>
    <source>
        <strain evidence="2">CBHHK188m</strain>
    </source>
</reference>
<feature type="region of interest" description="Disordered" evidence="1">
    <location>
        <begin position="69"/>
        <end position="101"/>
    </location>
</feature>
<dbReference type="Proteomes" id="UP001215280">
    <property type="component" value="Unassembled WGS sequence"/>
</dbReference>
<feature type="compositionally biased region" description="Basic residues" evidence="1">
    <location>
        <begin position="258"/>
        <end position="272"/>
    </location>
</feature>
<feature type="compositionally biased region" description="Low complexity" evidence="1">
    <location>
        <begin position="80"/>
        <end position="89"/>
    </location>
</feature>